<keyword evidence="7" id="KW-0433">Leucine-rich repeat</keyword>
<keyword evidence="23" id="KW-1185">Reference proteome</keyword>
<dbReference type="Pfam" id="PF00999">
    <property type="entry name" value="Na_H_Exchanger"/>
    <property type="match status" value="1"/>
</dbReference>
<dbReference type="PROSITE" id="PS51450">
    <property type="entry name" value="LRR"/>
    <property type="match status" value="1"/>
</dbReference>
<dbReference type="Pfam" id="PF08263">
    <property type="entry name" value="LRRNT_2"/>
    <property type="match status" value="1"/>
</dbReference>
<evidence type="ECO:0000256" key="5">
    <source>
        <dbReference type="ARBA" id="ARBA00012513"/>
    </source>
</evidence>
<feature type="transmembrane region" description="Helical" evidence="20">
    <location>
        <begin position="319"/>
        <end position="338"/>
    </location>
</feature>
<keyword evidence="17" id="KW-0675">Receptor</keyword>
<evidence type="ECO:0000256" key="3">
    <source>
        <dbReference type="ARBA" id="ARBA00004479"/>
    </source>
</evidence>
<dbReference type="Gene3D" id="3.30.200.20">
    <property type="entry name" value="Phosphorylase Kinase, domain 1"/>
    <property type="match status" value="1"/>
</dbReference>
<keyword evidence="11" id="KW-0677">Repeat</keyword>
<dbReference type="GO" id="GO:1902600">
    <property type="term" value="P:proton transmembrane transport"/>
    <property type="evidence" value="ECO:0007669"/>
    <property type="project" value="InterPro"/>
</dbReference>
<feature type="domain" description="Protein kinase" evidence="21">
    <location>
        <begin position="1289"/>
        <end position="1559"/>
    </location>
</feature>
<dbReference type="InterPro" id="IPR001611">
    <property type="entry name" value="Leu-rich_rpt"/>
</dbReference>
<dbReference type="PROSITE" id="PS50011">
    <property type="entry name" value="PROTEIN_KINASE_DOM"/>
    <property type="match status" value="1"/>
</dbReference>
<dbReference type="SUPFAM" id="SSF52047">
    <property type="entry name" value="RNI-like"/>
    <property type="match status" value="1"/>
</dbReference>
<dbReference type="GO" id="GO:0010103">
    <property type="term" value="P:stomatal complex morphogenesis"/>
    <property type="evidence" value="ECO:0007669"/>
    <property type="project" value="UniProtKB-ARBA"/>
</dbReference>
<feature type="transmembrane region" description="Helical" evidence="20">
    <location>
        <begin position="181"/>
        <end position="209"/>
    </location>
</feature>
<evidence type="ECO:0000256" key="10">
    <source>
        <dbReference type="ARBA" id="ARBA00022729"/>
    </source>
</evidence>
<evidence type="ECO:0000256" key="15">
    <source>
        <dbReference type="ARBA" id="ARBA00022989"/>
    </source>
</evidence>
<evidence type="ECO:0000313" key="22">
    <source>
        <dbReference type="EMBL" id="CAJ1952537.1"/>
    </source>
</evidence>
<feature type="transmembrane region" description="Helical" evidence="20">
    <location>
        <begin position="14"/>
        <end position="33"/>
    </location>
</feature>
<keyword evidence="16 20" id="KW-0472">Membrane</keyword>
<dbReference type="GO" id="GO:0015297">
    <property type="term" value="F:antiporter activity"/>
    <property type="evidence" value="ECO:0007669"/>
    <property type="project" value="InterPro"/>
</dbReference>
<feature type="transmembrane region" description="Helical" evidence="20">
    <location>
        <begin position="643"/>
        <end position="666"/>
    </location>
</feature>
<dbReference type="FunFam" id="3.80.10.10:FF:000107">
    <property type="entry name" value="LRR receptor-like serine/threonine-protein kinase ERL1"/>
    <property type="match status" value="1"/>
</dbReference>
<dbReference type="Proteomes" id="UP001189624">
    <property type="component" value="Chromosome 4"/>
</dbReference>
<dbReference type="FunFam" id="1.10.510.10:FF:000290">
    <property type="entry name" value="LRR receptor-like serine/threonine-protein kinase ERECTA"/>
    <property type="match status" value="1"/>
</dbReference>
<dbReference type="PROSITE" id="PS00108">
    <property type="entry name" value="PROTEIN_KINASE_ST"/>
    <property type="match status" value="1"/>
</dbReference>
<comment type="subcellular location">
    <subcellularLocation>
        <location evidence="2">Cell membrane</location>
    </subcellularLocation>
    <subcellularLocation>
        <location evidence="1">Membrane</location>
        <topology evidence="1">Multi-pass membrane protein</topology>
    </subcellularLocation>
    <subcellularLocation>
        <location evidence="3">Membrane</location>
        <topology evidence="3">Single-pass type I membrane protein</topology>
    </subcellularLocation>
</comment>
<evidence type="ECO:0000256" key="6">
    <source>
        <dbReference type="ARBA" id="ARBA00022527"/>
    </source>
</evidence>
<feature type="transmembrane region" description="Helical" evidence="20">
    <location>
        <begin position="358"/>
        <end position="380"/>
    </location>
</feature>
<dbReference type="InterPro" id="IPR006153">
    <property type="entry name" value="Cation/H_exchanger_TM"/>
</dbReference>
<dbReference type="FunFam" id="3.30.200.20:FF:000288">
    <property type="entry name" value="LRR receptor-like serine/threonine-protein kinase ERECTA"/>
    <property type="match status" value="1"/>
</dbReference>
<dbReference type="InterPro" id="IPR032675">
    <property type="entry name" value="LRR_dom_sf"/>
</dbReference>
<accession>A0AA86T6E1</accession>
<keyword evidence="10" id="KW-0732">Signal</keyword>
<dbReference type="SMART" id="SM00220">
    <property type="entry name" value="S_TKc"/>
    <property type="match status" value="1"/>
</dbReference>
<dbReference type="InterPro" id="IPR011009">
    <property type="entry name" value="Kinase-like_dom_sf"/>
</dbReference>
<evidence type="ECO:0000256" key="13">
    <source>
        <dbReference type="ARBA" id="ARBA00022777"/>
    </source>
</evidence>
<feature type="transmembrane region" description="Helical" evidence="20">
    <location>
        <begin position="531"/>
        <end position="550"/>
    </location>
</feature>
<dbReference type="SMART" id="SM00369">
    <property type="entry name" value="LRR_TYP"/>
    <property type="match status" value="8"/>
</dbReference>
<dbReference type="GO" id="GO:0005886">
    <property type="term" value="C:plasma membrane"/>
    <property type="evidence" value="ECO:0007669"/>
    <property type="project" value="UniProtKB-SubCell"/>
</dbReference>
<feature type="transmembrane region" description="Helical" evidence="20">
    <location>
        <begin position="613"/>
        <end position="637"/>
    </location>
</feature>
<feature type="transmembrane region" description="Helical" evidence="20">
    <location>
        <begin position="288"/>
        <end position="307"/>
    </location>
</feature>
<evidence type="ECO:0000259" key="21">
    <source>
        <dbReference type="PROSITE" id="PS50011"/>
    </source>
</evidence>
<dbReference type="InterPro" id="IPR013210">
    <property type="entry name" value="LRR_N_plant-typ"/>
</dbReference>
<evidence type="ECO:0000256" key="20">
    <source>
        <dbReference type="SAM" id="Phobius"/>
    </source>
</evidence>
<dbReference type="PANTHER" id="PTHR48053:SF120">
    <property type="entry name" value="PROTEIN KINASE DOMAIN-CONTAINING PROTEIN"/>
    <property type="match status" value="1"/>
</dbReference>
<gene>
    <name evidence="22" type="ORF">AYBTSS11_LOCUS15349</name>
</gene>
<dbReference type="EC" id="2.7.11.1" evidence="5"/>
<proteinExistence type="inferred from homology"/>
<dbReference type="FunFam" id="3.80.10.10:FF:000077">
    <property type="entry name" value="LRR receptor-like serine/threonine-protein kinase ERL1"/>
    <property type="match status" value="1"/>
</dbReference>
<reference evidence="22" key="1">
    <citation type="submission" date="2023-10" db="EMBL/GenBank/DDBJ databases">
        <authorList>
            <person name="Domelevo Entfellner J.-B."/>
        </authorList>
    </citation>
    <scope>NUCLEOTIDE SEQUENCE</scope>
</reference>
<evidence type="ECO:0000313" key="23">
    <source>
        <dbReference type="Proteomes" id="UP001189624"/>
    </source>
</evidence>
<keyword evidence="6" id="KW-0723">Serine/threonine-protein kinase</keyword>
<dbReference type="Pfam" id="PF00069">
    <property type="entry name" value="Pkinase"/>
    <property type="match status" value="1"/>
</dbReference>
<evidence type="ECO:0000256" key="7">
    <source>
        <dbReference type="ARBA" id="ARBA00022614"/>
    </source>
</evidence>
<sequence>MTTATLGPKKRRAVGLWCCVVCLAICARVCGAARSDQETRERFYGNIVNLTSPESNNTLAKMFDRVLEKEFSENDQPEGSDKSSFNSSVADQQAVLETVAKITHEKAKRNDTHEGKYGHILPNVVSHGTRAFQFQDVFSLENEDSDDVTTLIDKKDNVFVMSNKKSKYPVLQVDLRLISDLVVVIVSAAIGGIAFSCLGQPVIVGYLLAGSLIGPGGLKFISEMVQVETVAQFGVVFLLFALGLEFSLAKLKAVGPVAVLGGLLQIVIFMFMCGILSMLFGASLSEGVFVGSFLSMSSTAVVVKFLVERNSNNALHVQITIGTLIFQDCAVGLLFALLPVLGGNSGLLQGIMSMGKLLLVLSLYITATSILSWSFVPRFLKLMMRLSSQTNELYQLAAVAFCLLSAWCSDKLGLSLELGSFMAGVMISTTDFAQHTLDQVEPIRNLFAALFLSSIGMLIHVHFLWSHVDILLASVILVVVVKTAVAVLVTKAFGYSLKTAFIVGISLAQIGEFAFVLLSRASNLHLVEGKMYLLLLGTTALSLVTTPLLFKLIPAVMNLGVLMHWFPSESGTQIEGKASLNEANRMLGIGVSLLRFCCKFHEELHMKQSAYSLLPLATLIAYANPITSYAGVLAFVGKLRKHLLLLLLAMELVLLLLSPFASPLSYEGQALLKIKASFSNVADVLHDWDDLHNDDDFCSWSGVLCDNVSLTVLSLNLSSLNLGGEISPAIGDLGNLQSIDLQGNKLTGQIPDEIGNCAALVHLDFSDNQLYGDIPFSISKLKQLVFLNLKSNQLTGPIPSTLTQIPNLKTLDLARNKLTGEIPRLLYWNEVLQYLGLRGNMLSGTLSSDICQLTGLWYFDVRGNNLTGTIPDSIGNCTNFEILDLSYNQISGEIPYNIGFLQVATLSLQGNRLTGKIPEVIGLMQALAILDLSENELIGPIPPILGNLSFTGKLYLHGNMITGPIPPELGNMSRLSYLQLNDNQLVGQIPDELGKLEHLFELNLANNHLEGSIPLNISSCSALNKFNVHGNHLSGSIPLRFSSLESLTYLNLSANNFKGAIPVELGHIINLDTLDLSSNNFSGHVPGSVGYLEHLLTLNLSHNSLHGPLPAEFGNLRSIQMIDMSFNYLLGSIPPEIGQLQNLVSLILNNNDLRGKIPDQLTNCLSLNFLNVSYNNLSGVIPLMKNFSRFSAESFVGNPLLCGNWLGSICDPYMPKSRVVFSRAAVVCLIVGTIILLAMVTLAIYRSSQSMQLVKGSSGTGQGPPKLVILHMGLAIHTFDDIMKVTENLNEKYIVGYGASSTVYKCVLKNSRPIAIKRLHNQHQHNSREFETELETIGSIRHRNLVSLHGYALTPNGNLLFYDYMENGSLWDLLHGPLKKVKLDWEARLRIAVGAAEGLAYLHHDCSPRIIHRDIKSSNILIDENFEARLSDFGIAKCLSTTRTHASTSVLGTIGYIDPEYARTSRLNEKSDVYSFGIVLLELLTGKKAVDNDSNLHHLILSKADNNTIMETVDPEVSITCMDLTHVKKTFQLALLCTKRNPFERQTMHEVARVLASLLPAPPSNIFAPPSKTIDYAQFVIQKGNNLHPPEMNRLQSQKYNNDQWFVRFENVVSNNSL</sequence>
<dbReference type="SUPFAM" id="SSF52058">
    <property type="entry name" value="L domain-like"/>
    <property type="match status" value="1"/>
</dbReference>
<evidence type="ECO:0000256" key="14">
    <source>
        <dbReference type="ARBA" id="ARBA00022840"/>
    </source>
</evidence>
<feature type="transmembrane region" description="Helical" evidence="20">
    <location>
        <begin position="392"/>
        <end position="408"/>
    </location>
</feature>
<evidence type="ECO:0000256" key="8">
    <source>
        <dbReference type="ARBA" id="ARBA00022679"/>
    </source>
</evidence>
<dbReference type="InterPro" id="IPR000719">
    <property type="entry name" value="Prot_kinase_dom"/>
</dbReference>
<evidence type="ECO:0000256" key="18">
    <source>
        <dbReference type="ARBA" id="ARBA00023180"/>
    </source>
</evidence>
<dbReference type="Gene3D" id="1.20.1530.20">
    <property type="match status" value="1"/>
</dbReference>
<dbReference type="Pfam" id="PF13855">
    <property type="entry name" value="LRR_8"/>
    <property type="match status" value="1"/>
</dbReference>
<dbReference type="FunFam" id="3.80.10.10:FF:000219">
    <property type="entry name" value="LRR receptor-like serine/threonine-protein kinase ERL1"/>
    <property type="match status" value="1"/>
</dbReference>
<protein>
    <recommendedName>
        <fullName evidence="5">non-specific serine/threonine protein kinase</fullName>
        <ecNumber evidence="5">2.7.11.1</ecNumber>
    </recommendedName>
</protein>
<dbReference type="PANTHER" id="PTHR48053">
    <property type="entry name" value="LEUCINE RICH REPEAT FAMILY PROTEIN, EXPRESSED"/>
    <property type="match status" value="1"/>
</dbReference>
<dbReference type="PROSITE" id="PS00107">
    <property type="entry name" value="PROTEIN_KINASE_ATP"/>
    <property type="match status" value="1"/>
</dbReference>
<evidence type="ECO:0000256" key="1">
    <source>
        <dbReference type="ARBA" id="ARBA00004141"/>
    </source>
</evidence>
<dbReference type="InterPro" id="IPR038770">
    <property type="entry name" value="Na+/solute_symporter_sf"/>
</dbReference>
<comment type="similarity">
    <text evidence="4">Belongs to the protein kinase superfamily. Ser/Thr protein kinase family.</text>
</comment>
<dbReference type="SUPFAM" id="SSF56112">
    <property type="entry name" value="Protein kinase-like (PK-like)"/>
    <property type="match status" value="1"/>
</dbReference>
<feature type="transmembrane region" description="Helical" evidence="20">
    <location>
        <begin position="229"/>
        <end position="248"/>
    </location>
</feature>
<dbReference type="Gene3D" id="1.10.510.10">
    <property type="entry name" value="Transferase(Phosphotransferase) domain 1"/>
    <property type="match status" value="1"/>
</dbReference>
<feature type="transmembrane region" description="Helical" evidence="20">
    <location>
        <begin position="501"/>
        <end position="519"/>
    </location>
</feature>
<dbReference type="EMBL" id="OY731401">
    <property type="protein sequence ID" value="CAJ1952537.1"/>
    <property type="molecule type" value="Genomic_DNA"/>
</dbReference>
<keyword evidence="18" id="KW-0325">Glycoprotein</keyword>
<keyword evidence="12 19" id="KW-0547">Nucleotide-binding</keyword>
<evidence type="ECO:0000256" key="9">
    <source>
        <dbReference type="ARBA" id="ARBA00022692"/>
    </source>
</evidence>
<dbReference type="Pfam" id="PF00560">
    <property type="entry name" value="LRR_1"/>
    <property type="match status" value="12"/>
</dbReference>
<feature type="transmembrane region" description="Helical" evidence="20">
    <location>
        <begin position="260"/>
        <end position="282"/>
    </location>
</feature>
<keyword evidence="13" id="KW-0418">Kinase</keyword>
<evidence type="ECO:0000256" key="16">
    <source>
        <dbReference type="ARBA" id="ARBA00023136"/>
    </source>
</evidence>
<keyword evidence="14 19" id="KW-0067">ATP-binding</keyword>
<evidence type="ECO:0000256" key="19">
    <source>
        <dbReference type="PROSITE-ProRule" id="PRU10141"/>
    </source>
</evidence>
<evidence type="ECO:0000256" key="17">
    <source>
        <dbReference type="ARBA" id="ARBA00023170"/>
    </source>
</evidence>
<dbReference type="Gene3D" id="3.80.10.10">
    <property type="entry name" value="Ribonuclease Inhibitor"/>
    <property type="match status" value="3"/>
</dbReference>
<dbReference type="InterPro" id="IPR051716">
    <property type="entry name" value="Plant_RL_S/T_kinase"/>
</dbReference>
<dbReference type="InterPro" id="IPR017441">
    <property type="entry name" value="Protein_kinase_ATP_BS"/>
</dbReference>
<dbReference type="GO" id="GO:0004674">
    <property type="term" value="F:protein serine/threonine kinase activity"/>
    <property type="evidence" value="ECO:0007669"/>
    <property type="project" value="UniProtKB-KW"/>
</dbReference>
<evidence type="ECO:0000256" key="2">
    <source>
        <dbReference type="ARBA" id="ARBA00004236"/>
    </source>
</evidence>
<evidence type="ECO:0000256" key="4">
    <source>
        <dbReference type="ARBA" id="ARBA00008684"/>
    </source>
</evidence>
<feature type="binding site" evidence="19">
    <location>
        <position position="1317"/>
    </location>
    <ligand>
        <name>ATP</name>
        <dbReference type="ChEBI" id="CHEBI:30616"/>
    </ligand>
</feature>
<dbReference type="GO" id="GO:0005524">
    <property type="term" value="F:ATP binding"/>
    <property type="evidence" value="ECO:0007669"/>
    <property type="project" value="UniProtKB-UniRule"/>
</dbReference>
<dbReference type="GO" id="GO:0048827">
    <property type="term" value="P:phyllome development"/>
    <property type="evidence" value="ECO:0007669"/>
    <property type="project" value="UniProtKB-ARBA"/>
</dbReference>
<evidence type="ECO:0000256" key="11">
    <source>
        <dbReference type="ARBA" id="ARBA00022737"/>
    </source>
</evidence>
<dbReference type="InterPro" id="IPR008271">
    <property type="entry name" value="Ser/Thr_kinase_AS"/>
</dbReference>
<dbReference type="Gramene" id="rna-AYBTSS11_LOCUS15349">
    <property type="protein sequence ID" value="CAJ1952537.1"/>
    <property type="gene ID" value="gene-AYBTSS11_LOCUS15349"/>
</dbReference>
<keyword evidence="8" id="KW-0808">Transferase</keyword>
<dbReference type="GO" id="GO:0090567">
    <property type="term" value="P:reproductive shoot system development"/>
    <property type="evidence" value="ECO:0007669"/>
    <property type="project" value="UniProtKB-ARBA"/>
</dbReference>
<dbReference type="InterPro" id="IPR003591">
    <property type="entry name" value="Leu-rich_rpt_typical-subtyp"/>
</dbReference>
<organism evidence="22 23">
    <name type="scientific">Sphenostylis stenocarpa</name>
    <dbReference type="NCBI Taxonomy" id="92480"/>
    <lineage>
        <taxon>Eukaryota</taxon>
        <taxon>Viridiplantae</taxon>
        <taxon>Streptophyta</taxon>
        <taxon>Embryophyta</taxon>
        <taxon>Tracheophyta</taxon>
        <taxon>Spermatophyta</taxon>
        <taxon>Magnoliopsida</taxon>
        <taxon>eudicotyledons</taxon>
        <taxon>Gunneridae</taxon>
        <taxon>Pentapetalae</taxon>
        <taxon>rosids</taxon>
        <taxon>fabids</taxon>
        <taxon>Fabales</taxon>
        <taxon>Fabaceae</taxon>
        <taxon>Papilionoideae</taxon>
        <taxon>50 kb inversion clade</taxon>
        <taxon>NPAAA clade</taxon>
        <taxon>indigoferoid/millettioid clade</taxon>
        <taxon>Phaseoleae</taxon>
        <taxon>Sphenostylis</taxon>
    </lineage>
</organism>
<name>A0AA86T6E1_9FABA</name>
<feature type="transmembrane region" description="Helical" evidence="20">
    <location>
        <begin position="445"/>
        <end position="465"/>
    </location>
</feature>
<keyword evidence="9 20" id="KW-0812">Transmembrane</keyword>
<feature type="transmembrane region" description="Helical" evidence="20">
    <location>
        <begin position="471"/>
        <end position="489"/>
    </location>
</feature>
<keyword evidence="15 20" id="KW-1133">Transmembrane helix</keyword>
<evidence type="ECO:0000256" key="12">
    <source>
        <dbReference type="ARBA" id="ARBA00022741"/>
    </source>
</evidence>
<feature type="transmembrane region" description="Helical" evidence="20">
    <location>
        <begin position="1224"/>
        <end position="1245"/>
    </location>
</feature>